<dbReference type="EMBL" id="BSNG01000001">
    <property type="protein sequence ID" value="GLQ09374.1"/>
    <property type="molecule type" value="Genomic_DNA"/>
</dbReference>
<accession>A0ABQ5UBY0</accession>
<evidence type="ECO:0000313" key="3">
    <source>
        <dbReference type="Proteomes" id="UP001161406"/>
    </source>
</evidence>
<name>A0ABQ5UBY0_9HYPH</name>
<protein>
    <submittedName>
        <fullName evidence="2">Uncharacterized protein</fullName>
    </submittedName>
</protein>
<reference evidence="2" key="2">
    <citation type="submission" date="2023-01" db="EMBL/GenBank/DDBJ databases">
        <title>Draft genome sequence of Devosia yakushimensis strain NBRC 103855.</title>
        <authorList>
            <person name="Sun Q."/>
            <person name="Mori K."/>
        </authorList>
    </citation>
    <scope>NUCLEOTIDE SEQUENCE</scope>
    <source>
        <strain evidence="2">NBRC 103855</strain>
    </source>
</reference>
<proteinExistence type="predicted"/>
<feature type="signal peptide" evidence="1">
    <location>
        <begin position="1"/>
        <end position="20"/>
    </location>
</feature>
<dbReference type="Proteomes" id="UP001161406">
    <property type="component" value="Unassembled WGS sequence"/>
</dbReference>
<gene>
    <name evidence="2" type="ORF">GCM10007913_13060</name>
</gene>
<feature type="chain" id="PRO_5047521440" evidence="1">
    <location>
        <begin position="21"/>
        <end position="132"/>
    </location>
</feature>
<dbReference type="PROSITE" id="PS51257">
    <property type="entry name" value="PROKAR_LIPOPROTEIN"/>
    <property type="match status" value="1"/>
</dbReference>
<comment type="caution">
    <text evidence="2">The sequence shown here is derived from an EMBL/GenBank/DDBJ whole genome shotgun (WGS) entry which is preliminary data.</text>
</comment>
<sequence length="132" mass="14128">MFRVSAWASLIVLLACSAAAMGEDEAHIPDTAIEVDVSDDITIDFSQIDVMTSKDPIPLLAGITDQFGGETVLGEVELKVPIARADFDALMQARASKAMSFQCERGGLYEVEGTRLVAGDSCEMIIAEEADQ</sequence>
<reference evidence="2" key="1">
    <citation type="journal article" date="2014" name="Int. J. Syst. Evol. Microbiol.">
        <title>Complete genome of a new Firmicutes species belonging to the dominant human colonic microbiota ('Ruminococcus bicirculans') reveals two chromosomes and a selective capacity to utilize plant glucans.</title>
        <authorList>
            <consortium name="NISC Comparative Sequencing Program"/>
            <person name="Wegmann U."/>
            <person name="Louis P."/>
            <person name="Goesmann A."/>
            <person name="Henrissat B."/>
            <person name="Duncan S.H."/>
            <person name="Flint H.J."/>
        </authorList>
    </citation>
    <scope>NUCLEOTIDE SEQUENCE</scope>
    <source>
        <strain evidence="2">NBRC 103855</strain>
    </source>
</reference>
<evidence type="ECO:0000256" key="1">
    <source>
        <dbReference type="SAM" id="SignalP"/>
    </source>
</evidence>
<keyword evidence="3" id="KW-1185">Reference proteome</keyword>
<organism evidence="2 3">
    <name type="scientific">Devosia yakushimensis</name>
    <dbReference type="NCBI Taxonomy" id="470028"/>
    <lineage>
        <taxon>Bacteria</taxon>
        <taxon>Pseudomonadati</taxon>
        <taxon>Pseudomonadota</taxon>
        <taxon>Alphaproteobacteria</taxon>
        <taxon>Hyphomicrobiales</taxon>
        <taxon>Devosiaceae</taxon>
        <taxon>Devosia</taxon>
    </lineage>
</organism>
<evidence type="ECO:0000313" key="2">
    <source>
        <dbReference type="EMBL" id="GLQ09374.1"/>
    </source>
</evidence>
<keyword evidence="1" id="KW-0732">Signal</keyword>